<keyword evidence="1" id="KW-1185">Reference proteome</keyword>
<name>A0A6J2XFC2_SITOR</name>
<accession>A0A6J2XFC2</accession>
<dbReference type="AlphaFoldDB" id="A0A6J2XFC2"/>
<sequence>MGVVVGRDGLAGKQCLPLVTPSTLMLSSKGRVKLCQRPSFFVSGAPAHLAGYLAPEYRAGKIYSDTEFEKMWIFGLGETLKRATLTSHVATSRLSGELCHVLSDMTKTQPSSRSSLMHLLDVSQ</sequence>
<organism evidence="1 2">
    <name type="scientific">Sitophilus oryzae</name>
    <name type="common">Rice weevil</name>
    <name type="synonym">Curculio oryzae</name>
    <dbReference type="NCBI Taxonomy" id="7048"/>
    <lineage>
        <taxon>Eukaryota</taxon>
        <taxon>Metazoa</taxon>
        <taxon>Ecdysozoa</taxon>
        <taxon>Arthropoda</taxon>
        <taxon>Hexapoda</taxon>
        <taxon>Insecta</taxon>
        <taxon>Pterygota</taxon>
        <taxon>Neoptera</taxon>
        <taxon>Endopterygota</taxon>
        <taxon>Coleoptera</taxon>
        <taxon>Polyphaga</taxon>
        <taxon>Cucujiformia</taxon>
        <taxon>Curculionidae</taxon>
        <taxon>Dryophthorinae</taxon>
        <taxon>Sitophilus</taxon>
    </lineage>
</organism>
<evidence type="ECO:0000313" key="2">
    <source>
        <dbReference type="RefSeq" id="XP_030749449.1"/>
    </source>
</evidence>
<gene>
    <name evidence="2" type="primary">LOC115877434</name>
</gene>
<reference evidence="2" key="1">
    <citation type="submission" date="2025-08" db="UniProtKB">
        <authorList>
            <consortium name="RefSeq"/>
        </authorList>
    </citation>
    <scope>IDENTIFICATION</scope>
    <source>
        <tissue evidence="2">Gonads</tissue>
    </source>
</reference>
<dbReference type="OrthoDB" id="123971at2759"/>
<dbReference type="Proteomes" id="UP000504635">
    <property type="component" value="Unplaced"/>
</dbReference>
<evidence type="ECO:0000313" key="1">
    <source>
        <dbReference type="Proteomes" id="UP000504635"/>
    </source>
</evidence>
<protein>
    <submittedName>
        <fullName evidence="2">Uncharacterized protein LOC115877434</fullName>
    </submittedName>
</protein>
<dbReference type="RefSeq" id="XP_030749449.1">
    <property type="nucleotide sequence ID" value="XM_030893589.1"/>
</dbReference>
<proteinExistence type="predicted"/>
<dbReference type="GeneID" id="115877434"/>
<dbReference type="KEGG" id="soy:115877434"/>
<dbReference type="InParanoid" id="A0A6J2XFC2"/>